<dbReference type="EMBL" id="CM009300">
    <property type="protein sequence ID" value="PNT12175.1"/>
    <property type="molecule type" value="Genomic_DNA"/>
</dbReference>
<protein>
    <submittedName>
        <fullName evidence="1">Uncharacterized protein</fullName>
    </submittedName>
</protein>
<dbReference type="AlphaFoldDB" id="A0A2K1YGM0"/>
<accession>A0A2K1YGM0</accession>
<evidence type="ECO:0000313" key="2">
    <source>
        <dbReference type="Proteomes" id="UP000006729"/>
    </source>
</evidence>
<proteinExistence type="predicted"/>
<gene>
    <name evidence="1" type="ORF">POPTR_011G068400</name>
</gene>
<organism evidence="1 2">
    <name type="scientific">Populus trichocarpa</name>
    <name type="common">Western balsam poplar</name>
    <name type="synonym">Populus balsamifera subsp. trichocarpa</name>
    <dbReference type="NCBI Taxonomy" id="3694"/>
    <lineage>
        <taxon>Eukaryota</taxon>
        <taxon>Viridiplantae</taxon>
        <taxon>Streptophyta</taxon>
        <taxon>Embryophyta</taxon>
        <taxon>Tracheophyta</taxon>
        <taxon>Spermatophyta</taxon>
        <taxon>Magnoliopsida</taxon>
        <taxon>eudicotyledons</taxon>
        <taxon>Gunneridae</taxon>
        <taxon>Pentapetalae</taxon>
        <taxon>rosids</taxon>
        <taxon>fabids</taxon>
        <taxon>Malpighiales</taxon>
        <taxon>Salicaceae</taxon>
        <taxon>Saliceae</taxon>
        <taxon>Populus</taxon>
    </lineage>
</organism>
<sequence>MICCKTWSSLCFNKLVLDMEERIEHTVNLMLGIVLQSAAPQDALYKLVLDLLHSLKGILNVDRHVR</sequence>
<dbReference type="InParanoid" id="A0A2K1YGM0"/>
<reference evidence="1 2" key="1">
    <citation type="journal article" date="2006" name="Science">
        <title>The genome of black cottonwood, Populus trichocarpa (Torr. &amp; Gray).</title>
        <authorList>
            <person name="Tuskan G.A."/>
            <person name="Difazio S."/>
            <person name="Jansson S."/>
            <person name="Bohlmann J."/>
            <person name="Grigoriev I."/>
            <person name="Hellsten U."/>
            <person name="Putnam N."/>
            <person name="Ralph S."/>
            <person name="Rombauts S."/>
            <person name="Salamov A."/>
            <person name="Schein J."/>
            <person name="Sterck L."/>
            <person name="Aerts A."/>
            <person name="Bhalerao R.R."/>
            <person name="Bhalerao R.P."/>
            <person name="Blaudez D."/>
            <person name="Boerjan W."/>
            <person name="Brun A."/>
            <person name="Brunner A."/>
            <person name="Busov V."/>
            <person name="Campbell M."/>
            <person name="Carlson J."/>
            <person name="Chalot M."/>
            <person name="Chapman J."/>
            <person name="Chen G.L."/>
            <person name="Cooper D."/>
            <person name="Coutinho P.M."/>
            <person name="Couturier J."/>
            <person name="Covert S."/>
            <person name="Cronk Q."/>
            <person name="Cunningham R."/>
            <person name="Davis J."/>
            <person name="Degroeve S."/>
            <person name="Dejardin A."/>
            <person name="Depamphilis C."/>
            <person name="Detter J."/>
            <person name="Dirks B."/>
            <person name="Dubchak I."/>
            <person name="Duplessis S."/>
            <person name="Ehlting J."/>
            <person name="Ellis B."/>
            <person name="Gendler K."/>
            <person name="Goodstein D."/>
            <person name="Gribskov M."/>
            <person name="Grimwood J."/>
            <person name="Groover A."/>
            <person name="Gunter L."/>
            <person name="Hamberger B."/>
            <person name="Heinze B."/>
            <person name="Helariutta Y."/>
            <person name="Henrissat B."/>
            <person name="Holligan D."/>
            <person name="Holt R."/>
            <person name="Huang W."/>
            <person name="Islam-Faridi N."/>
            <person name="Jones S."/>
            <person name="Jones-Rhoades M."/>
            <person name="Jorgensen R."/>
            <person name="Joshi C."/>
            <person name="Kangasjarvi J."/>
            <person name="Karlsson J."/>
            <person name="Kelleher C."/>
            <person name="Kirkpatrick R."/>
            <person name="Kirst M."/>
            <person name="Kohler A."/>
            <person name="Kalluri U."/>
            <person name="Larimer F."/>
            <person name="Leebens-Mack J."/>
            <person name="Leple J.C."/>
            <person name="Locascio P."/>
            <person name="Lou Y."/>
            <person name="Lucas S."/>
            <person name="Martin F."/>
            <person name="Montanini B."/>
            <person name="Napoli C."/>
            <person name="Nelson D.R."/>
            <person name="Nelson C."/>
            <person name="Nieminen K."/>
            <person name="Nilsson O."/>
            <person name="Pereda V."/>
            <person name="Peter G."/>
            <person name="Philippe R."/>
            <person name="Pilate G."/>
            <person name="Poliakov A."/>
            <person name="Razumovskaya J."/>
            <person name="Richardson P."/>
            <person name="Rinaldi C."/>
            <person name="Ritland K."/>
            <person name="Rouze P."/>
            <person name="Ryaboy D."/>
            <person name="Schmutz J."/>
            <person name="Schrader J."/>
            <person name="Segerman B."/>
            <person name="Shin H."/>
            <person name="Siddiqui A."/>
            <person name="Sterky F."/>
            <person name="Terry A."/>
            <person name="Tsai C.J."/>
            <person name="Uberbacher E."/>
            <person name="Unneberg P."/>
            <person name="Vahala J."/>
            <person name="Wall K."/>
            <person name="Wessler S."/>
            <person name="Yang G."/>
            <person name="Yin T."/>
            <person name="Douglas C."/>
            <person name="Marra M."/>
            <person name="Sandberg G."/>
            <person name="Van de Peer Y."/>
            <person name="Rokhsar D."/>
        </authorList>
    </citation>
    <scope>NUCLEOTIDE SEQUENCE [LARGE SCALE GENOMIC DNA]</scope>
    <source>
        <strain evidence="2">cv. Nisqually</strain>
    </source>
</reference>
<keyword evidence="2" id="KW-1185">Reference proteome</keyword>
<dbReference type="Proteomes" id="UP000006729">
    <property type="component" value="Chromosome 11"/>
</dbReference>
<evidence type="ECO:0000313" key="1">
    <source>
        <dbReference type="EMBL" id="PNT12175.1"/>
    </source>
</evidence>
<name>A0A2K1YGM0_POPTR</name>